<dbReference type="Proteomes" id="UP001529338">
    <property type="component" value="Unassembled WGS sequence"/>
</dbReference>
<evidence type="ECO:0000313" key="1">
    <source>
        <dbReference type="EMBL" id="MDM7854030.1"/>
    </source>
</evidence>
<proteinExistence type="predicted"/>
<dbReference type="RefSeq" id="WP_289453588.1">
    <property type="nucleotide sequence ID" value="NZ_JAUCGQ010000001.1"/>
</dbReference>
<dbReference type="EMBL" id="JAUCGQ010000001">
    <property type="protein sequence ID" value="MDM7854030.1"/>
    <property type="molecule type" value="Genomic_DNA"/>
</dbReference>
<keyword evidence="2" id="KW-1185">Reference proteome</keyword>
<protein>
    <submittedName>
        <fullName evidence="1">Uncharacterized protein</fullName>
    </submittedName>
</protein>
<gene>
    <name evidence="1" type="ORF">QRT04_03725</name>
</gene>
<accession>A0ABT7SCY3</accession>
<evidence type="ECO:0000313" key="2">
    <source>
        <dbReference type="Proteomes" id="UP001529338"/>
    </source>
</evidence>
<sequence length="273" mass="27694">MSRWSGLRGKVAQALETRQPHDDSPVLLAAVHDGRTLDVVVRAAAPASLVLTCGDAVVDVPLDDAGADAVRGLLDTATLPCAGTWSVALRAGDGAAMPLAHRPEQRQDGPARAQDGPLSLLAARVARLAAGTGGRLVLHVEDVQPQPLVVDVVATPEGVVLGLGGPVGDGDEVVARSDDGGAVVLGVVAGGAARCPLSRLTADPHGPVAWRVVLRRGGTEHALRFHVGDLGRPGAAIKFPALDLAENAGVVRRRPVLAGGAFAIDVRVQGGGA</sequence>
<organism evidence="1 2">
    <name type="scientific">Cellulomonas alba</name>
    <dbReference type="NCBI Taxonomy" id="3053467"/>
    <lineage>
        <taxon>Bacteria</taxon>
        <taxon>Bacillati</taxon>
        <taxon>Actinomycetota</taxon>
        <taxon>Actinomycetes</taxon>
        <taxon>Micrococcales</taxon>
        <taxon>Cellulomonadaceae</taxon>
        <taxon>Cellulomonas</taxon>
    </lineage>
</organism>
<comment type="caution">
    <text evidence="1">The sequence shown here is derived from an EMBL/GenBank/DDBJ whole genome shotgun (WGS) entry which is preliminary data.</text>
</comment>
<reference evidence="1 2" key="1">
    <citation type="submission" date="2023-06" db="EMBL/GenBank/DDBJ databases">
        <title>Cellulomonas sp. MW4 Whole genome sequence.</title>
        <authorList>
            <person name="Park S."/>
        </authorList>
    </citation>
    <scope>NUCLEOTIDE SEQUENCE [LARGE SCALE GENOMIC DNA]</scope>
    <source>
        <strain evidence="1 2">MW4</strain>
    </source>
</reference>
<name>A0ABT7SCY3_9CELL</name>